<proteinExistence type="predicted"/>
<feature type="region of interest" description="Disordered" evidence="1">
    <location>
        <begin position="38"/>
        <end position="65"/>
    </location>
</feature>
<dbReference type="PANTHER" id="PTHR33237:SF21">
    <property type="entry name" value="TRANSMEMBRANE PROTEIN"/>
    <property type="match status" value="1"/>
</dbReference>
<gene>
    <name evidence="2" type="ORF">OPV22_023251</name>
</gene>
<dbReference type="AlphaFoldDB" id="A0AAV8QHI2"/>
<evidence type="ECO:0000313" key="3">
    <source>
        <dbReference type="Proteomes" id="UP001222027"/>
    </source>
</evidence>
<dbReference type="Proteomes" id="UP001222027">
    <property type="component" value="Unassembled WGS sequence"/>
</dbReference>
<feature type="compositionally biased region" description="Acidic residues" evidence="1">
    <location>
        <begin position="50"/>
        <end position="65"/>
    </location>
</feature>
<protein>
    <submittedName>
        <fullName evidence="2">Uncharacterized protein</fullName>
    </submittedName>
</protein>
<name>A0AAV8QHI2_ENSVE</name>
<feature type="region of interest" description="Disordered" evidence="1">
    <location>
        <begin position="101"/>
        <end position="179"/>
    </location>
</feature>
<reference evidence="2 3" key="1">
    <citation type="submission" date="2022-12" db="EMBL/GenBank/DDBJ databases">
        <title>Chromosome-scale assembly of the Ensete ventricosum genome.</title>
        <authorList>
            <person name="Dussert Y."/>
            <person name="Stocks J."/>
            <person name="Wendawek A."/>
            <person name="Woldeyes F."/>
            <person name="Nichols R.A."/>
            <person name="Borrell J.S."/>
        </authorList>
    </citation>
    <scope>NUCLEOTIDE SEQUENCE [LARGE SCALE GENOMIC DNA]</scope>
    <source>
        <strain evidence="3">cv. Maze</strain>
        <tissue evidence="2">Seeds</tissue>
    </source>
</reference>
<dbReference type="EMBL" id="JAQQAF010000006">
    <property type="protein sequence ID" value="KAJ8479524.1"/>
    <property type="molecule type" value="Genomic_DNA"/>
</dbReference>
<dbReference type="PANTHER" id="PTHR33237">
    <property type="entry name" value="F2P16.13 PROTEIN-RELATED"/>
    <property type="match status" value="1"/>
</dbReference>
<accession>A0AAV8QHI2</accession>
<comment type="caution">
    <text evidence="2">The sequence shown here is derived from an EMBL/GenBank/DDBJ whole genome shotgun (WGS) entry which is preliminary data.</text>
</comment>
<keyword evidence="3" id="KW-1185">Reference proteome</keyword>
<sequence length="179" mass="20132">MAIGLLHAVTALVSAWSRHMSRTARKLSRRRSSFITSLRGKKKERNGGFSDEETEGELEEEEMQGEDGVWRRTILMGEKCQPLDFSGVIYYDADGRQLPAVPTPRSPLRSPLPSFAQKSSVTDGYLGSSDRKERLGEKQQPILVVKAPTGQDYKQQRELLTKSEHVRRSESSVSLLNPE</sequence>
<evidence type="ECO:0000256" key="1">
    <source>
        <dbReference type="SAM" id="MobiDB-lite"/>
    </source>
</evidence>
<organism evidence="2 3">
    <name type="scientific">Ensete ventricosum</name>
    <name type="common">Abyssinian banana</name>
    <name type="synonym">Musa ensete</name>
    <dbReference type="NCBI Taxonomy" id="4639"/>
    <lineage>
        <taxon>Eukaryota</taxon>
        <taxon>Viridiplantae</taxon>
        <taxon>Streptophyta</taxon>
        <taxon>Embryophyta</taxon>
        <taxon>Tracheophyta</taxon>
        <taxon>Spermatophyta</taxon>
        <taxon>Magnoliopsida</taxon>
        <taxon>Liliopsida</taxon>
        <taxon>Zingiberales</taxon>
        <taxon>Musaceae</taxon>
        <taxon>Ensete</taxon>
    </lineage>
</organism>
<evidence type="ECO:0000313" key="2">
    <source>
        <dbReference type="EMBL" id="KAJ8479524.1"/>
    </source>
</evidence>
<feature type="compositionally biased region" description="Basic and acidic residues" evidence="1">
    <location>
        <begin position="154"/>
        <end position="170"/>
    </location>
</feature>